<dbReference type="SUPFAM" id="SSF82199">
    <property type="entry name" value="SET domain"/>
    <property type="match status" value="1"/>
</dbReference>
<dbReference type="AlphaFoldDB" id="A0A8H7TKP1"/>
<dbReference type="EMBL" id="JAFJYH010000066">
    <property type="protein sequence ID" value="KAG4421389.1"/>
    <property type="molecule type" value="Genomic_DNA"/>
</dbReference>
<comment type="caution">
    <text evidence="2">The sequence shown here is derived from an EMBL/GenBank/DDBJ whole genome shotgun (WGS) entry which is preliminary data.</text>
</comment>
<reference evidence="2" key="1">
    <citation type="submission" date="2021-02" db="EMBL/GenBank/DDBJ databases">
        <title>Genome sequence Cadophora malorum strain M34.</title>
        <authorList>
            <person name="Stefanovic E."/>
            <person name="Vu D."/>
            <person name="Scully C."/>
            <person name="Dijksterhuis J."/>
            <person name="Roader J."/>
            <person name="Houbraken J."/>
        </authorList>
    </citation>
    <scope>NUCLEOTIDE SEQUENCE</scope>
    <source>
        <strain evidence="2">M34</strain>
    </source>
</reference>
<protein>
    <recommendedName>
        <fullName evidence="1">SET domain-containing protein</fullName>
    </recommendedName>
</protein>
<proteinExistence type="predicted"/>
<accession>A0A8H7TKP1</accession>
<dbReference type="GO" id="GO:0005634">
    <property type="term" value="C:nucleus"/>
    <property type="evidence" value="ECO:0007669"/>
    <property type="project" value="TreeGrafter"/>
</dbReference>
<dbReference type="OrthoDB" id="438641at2759"/>
<dbReference type="PANTHER" id="PTHR12197">
    <property type="entry name" value="HISTONE-LYSINE N-METHYLTRANSFERASE SMYD"/>
    <property type="match status" value="1"/>
</dbReference>
<dbReference type="Gene3D" id="2.170.270.10">
    <property type="entry name" value="SET domain"/>
    <property type="match status" value="1"/>
</dbReference>
<dbReference type="Pfam" id="PF00856">
    <property type="entry name" value="SET"/>
    <property type="match status" value="1"/>
</dbReference>
<keyword evidence="3" id="KW-1185">Reference proteome</keyword>
<dbReference type="Proteomes" id="UP000664132">
    <property type="component" value="Unassembled WGS sequence"/>
</dbReference>
<evidence type="ECO:0000313" key="3">
    <source>
        <dbReference type="Proteomes" id="UP000664132"/>
    </source>
</evidence>
<feature type="domain" description="SET" evidence="1">
    <location>
        <begin position="198"/>
        <end position="487"/>
    </location>
</feature>
<dbReference type="PROSITE" id="PS50280">
    <property type="entry name" value="SET"/>
    <property type="match status" value="1"/>
</dbReference>
<dbReference type="InterPro" id="IPR046341">
    <property type="entry name" value="SET_dom_sf"/>
</dbReference>
<evidence type="ECO:0000259" key="1">
    <source>
        <dbReference type="PROSITE" id="PS50280"/>
    </source>
</evidence>
<dbReference type="InterPro" id="IPR050869">
    <property type="entry name" value="H3K4_H4K5_MeTrfase"/>
</dbReference>
<evidence type="ECO:0000313" key="2">
    <source>
        <dbReference type="EMBL" id="KAG4421389.1"/>
    </source>
</evidence>
<dbReference type="PANTHER" id="PTHR12197:SF251">
    <property type="entry name" value="EG:BACR7C10.4 PROTEIN"/>
    <property type="match status" value="1"/>
</dbReference>
<name>A0A8H7TKP1_9HELO</name>
<sequence>MTENIEDMPYLHASWMQRGGRLLQLGYPELSAADSYKSIMLCNAGLDYNSPLGEGVRFNTAMHTLLVDGMIWSLNGEEIRKLMNEIILMTRKNSYFTLLQAMMELSAYPEVIKTCIEASRLHPSDSTEFNNIRRAAQFNFDDLARIYSQQGFSFQEQKRLLSFGSYYVRNYPWLPSEYRSRSATSIQAANKNLKKVSNCLEIRPSLICGKGSDQGEISCYGVFATKRIAKGQTLITESHPFAVSFDQPEVHCGSCFTDLASCTTVHTRECCSVYRYCSSKCERIARCYHSSICGKSFSEILDAAHSSYGGKKEGIGYPQGKTALGHYTGWIDKIEHHEDDYRFAFPDHTPVFLIRFLAMIIQTGCDPLEHPVISPLMPHELSKSMWSLNGMVSGPIKSLQILGIDVFADSRFDTWVLLTMWNRIKNNCMGSEIGVPNKSFSPSYSWFNHSCSYNAEMVVPKSELACDVEMKAVKTIQKGEEVFVTYIPIETLALKKSERHKWATPDFGSFPTPEMIRYANTQLLESSNYLEIRPTSSTCHGTVPNYRL</sequence>
<organism evidence="2 3">
    <name type="scientific">Cadophora malorum</name>
    <dbReference type="NCBI Taxonomy" id="108018"/>
    <lineage>
        <taxon>Eukaryota</taxon>
        <taxon>Fungi</taxon>
        <taxon>Dikarya</taxon>
        <taxon>Ascomycota</taxon>
        <taxon>Pezizomycotina</taxon>
        <taxon>Leotiomycetes</taxon>
        <taxon>Helotiales</taxon>
        <taxon>Ploettnerulaceae</taxon>
        <taxon>Cadophora</taxon>
    </lineage>
</organism>
<dbReference type="InterPro" id="IPR001214">
    <property type="entry name" value="SET_dom"/>
</dbReference>
<gene>
    <name evidence="2" type="ORF">IFR04_005448</name>
</gene>